<feature type="region of interest" description="Disordered" evidence="1">
    <location>
        <begin position="86"/>
        <end position="113"/>
    </location>
</feature>
<gene>
    <name evidence="2" type="ORF">DVH24_002539</name>
</gene>
<feature type="compositionally biased region" description="Basic and acidic residues" evidence="1">
    <location>
        <begin position="104"/>
        <end position="113"/>
    </location>
</feature>
<protein>
    <submittedName>
        <fullName evidence="2">Uncharacterized protein</fullName>
    </submittedName>
</protein>
<keyword evidence="3" id="KW-1185">Reference proteome</keyword>
<evidence type="ECO:0000256" key="1">
    <source>
        <dbReference type="SAM" id="MobiDB-lite"/>
    </source>
</evidence>
<accession>A0A498IVT7</accession>
<evidence type="ECO:0000313" key="3">
    <source>
        <dbReference type="Proteomes" id="UP000290289"/>
    </source>
</evidence>
<name>A0A498IVT7_MALDO</name>
<organism evidence="2 3">
    <name type="scientific">Malus domestica</name>
    <name type="common">Apple</name>
    <name type="synonym">Pyrus malus</name>
    <dbReference type="NCBI Taxonomy" id="3750"/>
    <lineage>
        <taxon>Eukaryota</taxon>
        <taxon>Viridiplantae</taxon>
        <taxon>Streptophyta</taxon>
        <taxon>Embryophyta</taxon>
        <taxon>Tracheophyta</taxon>
        <taxon>Spermatophyta</taxon>
        <taxon>Magnoliopsida</taxon>
        <taxon>eudicotyledons</taxon>
        <taxon>Gunneridae</taxon>
        <taxon>Pentapetalae</taxon>
        <taxon>rosids</taxon>
        <taxon>fabids</taxon>
        <taxon>Rosales</taxon>
        <taxon>Rosaceae</taxon>
        <taxon>Amygdaloideae</taxon>
        <taxon>Maleae</taxon>
        <taxon>Malus</taxon>
    </lineage>
</organism>
<dbReference type="EMBL" id="RDQH01000336">
    <property type="protein sequence ID" value="RXH85441.1"/>
    <property type="molecule type" value="Genomic_DNA"/>
</dbReference>
<reference evidence="2 3" key="1">
    <citation type="submission" date="2018-10" db="EMBL/GenBank/DDBJ databases">
        <title>A high-quality apple genome assembly.</title>
        <authorList>
            <person name="Hu J."/>
        </authorList>
    </citation>
    <scope>NUCLEOTIDE SEQUENCE [LARGE SCALE GENOMIC DNA]</scope>
    <source>
        <strain evidence="3">cv. HFTH1</strain>
        <tissue evidence="2">Young leaf</tissue>
    </source>
</reference>
<proteinExistence type="predicted"/>
<dbReference type="AlphaFoldDB" id="A0A498IVT7"/>
<comment type="caution">
    <text evidence="2">The sequence shown here is derived from an EMBL/GenBank/DDBJ whole genome shotgun (WGS) entry which is preliminary data.</text>
</comment>
<dbReference type="Proteomes" id="UP000290289">
    <property type="component" value="Chromosome 10"/>
</dbReference>
<evidence type="ECO:0000313" key="2">
    <source>
        <dbReference type="EMBL" id="RXH85441.1"/>
    </source>
</evidence>
<sequence>MKLVRELISNIVTEGNKVVEDKSMRGGGVVVNYLHWSSTHIPRKSQQNAFKESSYKSEIKWVRGKPRRWGMGKIHKLVTISRNIAGRTKLESHRPRPWQGPAAEEMKSEEGSAHRLKRLSRGWRERLSQRERSFSRVGVDLVLHL</sequence>